<keyword evidence="3" id="KW-1185">Reference proteome</keyword>
<sequence length="176" mass="17785">MKTILKSLVIAIFFVGLVSTSYAQKAATAPASAEILQDLTIVLDGTLNAINFGRVSSTTPGTIVLDANSAASNVNTGTVTNVAQFDLGGANGGVTVFYDPTVTLTSGGGLTIVMTPEVIGDAVETNRATAIPVASGSTVTLADNAFFIWVGGSIPALTAQGVGTYSGTFNISAEYN</sequence>
<accession>A0A9X2P6Q1</accession>
<evidence type="ECO:0000256" key="1">
    <source>
        <dbReference type="SAM" id="SignalP"/>
    </source>
</evidence>
<reference evidence="2" key="1">
    <citation type="submission" date="2022-08" db="EMBL/GenBank/DDBJ databases">
        <authorList>
            <person name="Zhang D."/>
        </authorList>
    </citation>
    <scope>NUCLEOTIDE SEQUENCE</scope>
    <source>
        <strain evidence="2">XJ19-11</strain>
    </source>
</reference>
<keyword evidence="1" id="KW-0732">Signal</keyword>
<dbReference type="AlphaFoldDB" id="A0A9X2P6Q1"/>
<name>A0A9X2P6Q1_9BACT</name>
<evidence type="ECO:0000313" key="3">
    <source>
        <dbReference type="Proteomes" id="UP001142175"/>
    </source>
</evidence>
<dbReference type="EMBL" id="JANSUY010000014">
    <property type="protein sequence ID" value="MCR9016417.1"/>
    <property type="molecule type" value="Genomic_DNA"/>
</dbReference>
<dbReference type="Pfam" id="PF14352">
    <property type="entry name" value="DUF4402"/>
    <property type="match status" value="1"/>
</dbReference>
<evidence type="ECO:0000313" key="2">
    <source>
        <dbReference type="EMBL" id="MCR9016417.1"/>
    </source>
</evidence>
<protein>
    <submittedName>
        <fullName evidence="2">DUF4402 domain-containing protein</fullName>
    </submittedName>
</protein>
<feature type="signal peptide" evidence="1">
    <location>
        <begin position="1"/>
        <end position="23"/>
    </location>
</feature>
<feature type="chain" id="PRO_5040900237" evidence="1">
    <location>
        <begin position="24"/>
        <end position="176"/>
    </location>
</feature>
<dbReference type="Proteomes" id="UP001142175">
    <property type="component" value="Unassembled WGS sequence"/>
</dbReference>
<dbReference type="InterPro" id="IPR025514">
    <property type="entry name" value="DUF4402"/>
</dbReference>
<dbReference type="RefSeq" id="WP_258424261.1">
    <property type="nucleotide sequence ID" value="NZ_JANSUY010000014.1"/>
</dbReference>
<comment type="caution">
    <text evidence="2">The sequence shown here is derived from an EMBL/GenBank/DDBJ whole genome shotgun (WGS) entry which is preliminary data.</text>
</comment>
<proteinExistence type="predicted"/>
<gene>
    <name evidence="2" type="ORF">NU887_15350</name>
</gene>
<organism evidence="2 3">
    <name type="scientific">Aquiflexum gelatinilyticum</name>
    <dbReference type="NCBI Taxonomy" id="2961943"/>
    <lineage>
        <taxon>Bacteria</taxon>
        <taxon>Pseudomonadati</taxon>
        <taxon>Bacteroidota</taxon>
        <taxon>Cytophagia</taxon>
        <taxon>Cytophagales</taxon>
        <taxon>Cyclobacteriaceae</taxon>
        <taxon>Aquiflexum</taxon>
    </lineage>
</organism>